<feature type="chain" id="PRO_5036117612" evidence="1">
    <location>
        <begin position="19"/>
        <end position="86"/>
    </location>
</feature>
<evidence type="ECO:0007829" key="5">
    <source>
        <dbReference type="PeptideAtlas" id="A0A498LJH1"/>
    </source>
</evidence>
<feature type="signal peptide" evidence="1">
    <location>
        <begin position="1"/>
        <end position="18"/>
    </location>
</feature>
<accession>A0A498LJH1</accession>
<dbReference type="SUPFAM" id="SSF52833">
    <property type="entry name" value="Thioredoxin-like"/>
    <property type="match status" value="1"/>
</dbReference>
<dbReference type="EMBL" id="QBIY01013310">
    <property type="protein sequence ID" value="RXN08508.1"/>
    <property type="molecule type" value="Genomic_DNA"/>
</dbReference>
<organism evidence="2 4">
    <name type="scientific">Labeo rohita</name>
    <name type="common">Indian major carp</name>
    <name type="synonym">Cyprinus rohita</name>
    <dbReference type="NCBI Taxonomy" id="84645"/>
    <lineage>
        <taxon>Eukaryota</taxon>
        <taxon>Metazoa</taxon>
        <taxon>Chordata</taxon>
        <taxon>Craniata</taxon>
        <taxon>Vertebrata</taxon>
        <taxon>Euteleostomi</taxon>
        <taxon>Actinopterygii</taxon>
        <taxon>Neopterygii</taxon>
        <taxon>Teleostei</taxon>
        <taxon>Ostariophysi</taxon>
        <taxon>Cypriniformes</taxon>
        <taxon>Cyprinidae</taxon>
        <taxon>Labeoninae</taxon>
        <taxon>Labeonini</taxon>
        <taxon>Labeo</taxon>
    </lineage>
</organism>
<evidence type="ECO:0000313" key="3">
    <source>
        <dbReference type="EMBL" id="RXN28575.1"/>
    </source>
</evidence>
<name>A0A498LJH1_LABRO</name>
<dbReference type="Gene3D" id="3.40.30.50">
    <property type="entry name" value="Sep15/SelM thioredoxin-like domain, active-site redox motif"/>
    <property type="match status" value="1"/>
</dbReference>
<dbReference type="AlphaFoldDB" id="A0A498LJH1"/>
<evidence type="ECO:0000313" key="2">
    <source>
        <dbReference type="EMBL" id="RXN08508.1"/>
    </source>
</evidence>
<dbReference type="EMBL" id="QBIY01011857">
    <property type="protein sequence ID" value="RXN28575.1"/>
    <property type="molecule type" value="Genomic_DNA"/>
</dbReference>
<dbReference type="Proteomes" id="UP000290572">
    <property type="component" value="Unassembled WGS sequence"/>
</dbReference>
<reference evidence="2 4" key="1">
    <citation type="submission" date="2018-03" db="EMBL/GenBank/DDBJ databases">
        <title>Draft genome sequence of Rohu Carp (Labeo rohita).</title>
        <authorList>
            <person name="Das P."/>
            <person name="Kushwaha B."/>
            <person name="Joshi C.G."/>
            <person name="Kumar D."/>
            <person name="Nagpure N.S."/>
            <person name="Sahoo L."/>
            <person name="Das S.P."/>
            <person name="Bit A."/>
            <person name="Patnaik S."/>
            <person name="Meher P.K."/>
            <person name="Jayasankar P."/>
            <person name="Koringa P.G."/>
            <person name="Patel N.V."/>
            <person name="Hinsu A.T."/>
            <person name="Kumar R."/>
            <person name="Pandey M."/>
            <person name="Agarwal S."/>
            <person name="Srivastava S."/>
            <person name="Singh M."/>
            <person name="Iquebal M.A."/>
            <person name="Jaiswal S."/>
            <person name="Angadi U.B."/>
            <person name="Kumar N."/>
            <person name="Raza M."/>
            <person name="Shah T.M."/>
            <person name="Rai A."/>
            <person name="Jena J.K."/>
        </authorList>
    </citation>
    <scope>NUCLEOTIDE SEQUENCE [LARGE SCALE GENOMIC DNA]</scope>
    <source>
        <strain evidence="2">DASCIFA01</strain>
        <tissue evidence="2">Testis</tissue>
    </source>
</reference>
<sequence length="86" mass="9675">MWLTLVALLTLCATGRTAENVSESSIEKEKLVIARGKMLVVPVKKMKADEISSLLDSLGFYKRSQKGEKVPEEFKHFPLKAPRDEL</sequence>
<evidence type="ECO:0000313" key="4">
    <source>
        <dbReference type="Proteomes" id="UP000290572"/>
    </source>
</evidence>
<keyword evidence="1" id="KW-0732">Signal</keyword>
<gene>
    <name evidence="3" type="ORF">ROHU_019176</name>
    <name evidence="2" type="ORF">ROHU_031770</name>
</gene>
<keyword evidence="5" id="KW-1267">Proteomics identification</keyword>
<keyword evidence="4" id="KW-1185">Reference proteome</keyword>
<comment type="caution">
    <text evidence="2">The sequence shown here is derived from an EMBL/GenBank/DDBJ whole genome shotgun (WGS) entry which is preliminary data.</text>
</comment>
<dbReference type="InterPro" id="IPR038219">
    <property type="entry name" value="Sep15/SelM_sf"/>
</dbReference>
<protein>
    <submittedName>
        <fullName evidence="2">Seleno M-like protein</fullName>
    </submittedName>
</protein>
<proteinExistence type="evidence at protein level"/>
<dbReference type="InterPro" id="IPR036249">
    <property type="entry name" value="Thioredoxin-like_sf"/>
</dbReference>
<evidence type="ECO:0000256" key="1">
    <source>
        <dbReference type="SAM" id="SignalP"/>
    </source>
</evidence>